<proteinExistence type="predicted"/>
<evidence type="ECO:0000313" key="1">
    <source>
        <dbReference type="EMBL" id="OIQ48940.1"/>
    </source>
</evidence>
<dbReference type="RefSeq" id="WP_071547366.1">
    <property type="nucleotide sequence ID" value="NZ_LKAQ01000005.1"/>
</dbReference>
<organism evidence="1 2">
    <name type="scientific">Pseudodesulfovibrio hydrargyri</name>
    <dbReference type="NCBI Taxonomy" id="2125990"/>
    <lineage>
        <taxon>Bacteria</taxon>
        <taxon>Pseudomonadati</taxon>
        <taxon>Thermodesulfobacteriota</taxon>
        <taxon>Desulfovibrionia</taxon>
        <taxon>Desulfovibrionales</taxon>
        <taxon>Desulfovibrionaceae</taxon>
    </lineage>
</organism>
<comment type="caution">
    <text evidence="1">The sequence shown here is derived from an EMBL/GenBank/DDBJ whole genome shotgun (WGS) entry which is preliminary data.</text>
</comment>
<name>A0A1J5MSU2_9BACT</name>
<reference evidence="1 2" key="1">
    <citation type="submission" date="2015-09" db="EMBL/GenBank/DDBJ databases">
        <title>Genome of Desulfovibrio dechloracetivorans BerOc1, a mercury methylating strain isolated from highly hydrocarbons and metals contaminated coastal sediments.</title>
        <authorList>
            <person name="Goni Urriza M."/>
            <person name="Gassie C."/>
            <person name="Bouchez O."/>
            <person name="Klopp C."/>
            <person name="Ranchou-Peyruse A."/>
            <person name="Remy G."/>
        </authorList>
    </citation>
    <scope>NUCLEOTIDE SEQUENCE [LARGE SCALE GENOMIC DNA]</scope>
    <source>
        <strain evidence="1 2">BerOc1</strain>
    </source>
</reference>
<gene>
    <name evidence="1" type="ORF">BerOc1_03696</name>
</gene>
<dbReference type="Pfam" id="PF02596">
    <property type="entry name" value="DUF169"/>
    <property type="match status" value="1"/>
</dbReference>
<evidence type="ECO:0008006" key="3">
    <source>
        <dbReference type="Google" id="ProtNLM"/>
    </source>
</evidence>
<evidence type="ECO:0000313" key="2">
    <source>
        <dbReference type="Proteomes" id="UP000181901"/>
    </source>
</evidence>
<accession>A0A1J5MSU2</accession>
<dbReference type="Proteomes" id="UP000181901">
    <property type="component" value="Unassembled WGS sequence"/>
</dbReference>
<dbReference type="OrthoDB" id="9779322at2"/>
<sequence>MKPDVKRLVETVGIETPLIGYYNVQDTEGFGAFAKPGSCIFASIDQCFQGEYIHVSPDDFKCIGARYWMCGVETLPREKFAHMLAEGEGLKCSTDLMGKWLDSQPPFKGEYEHIVVGPLKDDQYDSLKSVTFYVTPDQLACLVMACEYDNAGVNPPPVQAPFGSGCAQLAAVLRDFDLPKAVIGATDLGMRKYLPENILAFTVTKSMFERICNLDENSFLHKSLWRKLTEARGNRPETGAEG</sequence>
<protein>
    <recommendedName>
        <fullName evidence="3">DUF169 domain-containing protein</fullName>
    </recommendedName>
</protein>
<dbReference type="InterPro" id="IPR003748">
    <property type="entry name" value="DUF169"/>
</dbReference>
<keyword evidence="2" id="KW-1185">Reference proteome</keyword>
<dbReference type="EMBL" id="LKAQ01000005">
    <property type="protein sequence ID" value="OIQ48940.1"/>
    <property type="molecule type" value="Genomic_DNA"/>
</dbReference>
<dbReference type="AlphaFoldDB" id="A0A1J5MSU2"/>